<dbReference type="GO" id="GO:0016192">
    <property type="term" value="P:vesicle-mediated transport"/>
    <property type="evidence" value="ECO:0007669"/>
    <property type="project" value="InterPro"/>
</dbReference>
<reference evidence="11 12" key="1">
    <citation type="submission" date="2019-09" db="EMBL/GenBank/DDBJ databases">
        <title>Bird 10,000 Genomes (B10K) Project - Family phase.</title>
        <authorList>
            <person name="Zhang G."/>
        </authorList>
    </citation>
    <scope>NUCLEOTIDE SEQUENCE [LARGE SCALE GENOMIC DNA]</scope>
    <source>
        <strain evidence="11">B10K-DU-029-32</strain>
        <tissue evidence="11">Liver or heart</tissue>
    </source>
</reference>
<protein>
    <recommendedName>
        <fullName evidence="4">Protein inturned</fullName>
    </recommendedName>
    <alternativeName>
        <fullName evidence="8">Inturned planar cell polarity effector homolog</fullName>
    </alternativeName>
</protein>
<evidence type="ECO:0000256" key="9">
    <source>
        <dbReference type="SAM" id="MobiDB-lite"/>
    </source>
</evidence>
<evidence type="ECO:0000256" key="4">
    <source>
        <dbReference type="ARBA" id="ARBA00015639"/>
    </source>
</evidence>
<dbReference type="Pfam" id="PF19032">
    <property type="entry name" value="Intu_longin_2"/>
    <property type="match status" value="1"/>
</dbReference>
<dbReference type="InterPro" id="IPR036034">
    <property type="entry name" value="PDZ_sf"/>
</dbReference>
<accession>A0A7K8GK64</accession>
<comment type="subcellular location">
    <subcellularLocation>
        <location evidence="2">Cell surface</location>
    </subcellularLocation>
    <subcellularLocation>
        <location evidence="1">Cytoplasm</location>
        <location evidence="1">Cytoskeleton</location>
        <location evidence="1">Cilium basal body</location>
    </subcellularLocation>
</comment>
<feature type="compositionally biased region" description="Polar residues" evidence="9">
    <location>
        <begin position="88"/>
        <end position="105"/>
    </location>
</feature>
<sequence>DLEPEWLDSVQKNGELFYLELSESEEEILLQNSCPEMPAVNHVRFRENEAEIIQEGSRKERKYELKKWTKMLKKKSLLPKRSDKKGSGSCNVQPSGPTSILKQQSAQKMGVTVQQKYKDVSVYVNPRKLYSAGEEEHQRLLEALVGIVHQSSWSSRRGEKQGRRDKATRGVSEEKLVVHGLVPGSSAMKTGQILIGDALVAVNDVDVNSENIERVLSCIPGPMQVKLTFETSAFEPEGAAQQRNKQAQSGMNNLVRLLWGEDSSDLQQAVQDVPHIVMFLTLKLDSEASKDEQEILYQYPKSEASQKLKSMRGIFLTLSDILESVTGTEIISSSLFLCEKLVQVVYWKESDKLLVIGLPEENVPLPQLRNMMEDVVRTLTFMYSSLDSAFCQVENVSRLDHFFNLFFQRALHPARLHCSPSAQHQDSCSALFLDSLPGLRWLTLPHEVKVEIDTALSDLEAADFAELSEDYYDMRRLYVILGSCLFYKGYLIGNHLPTEDLVDVGFYCRHYCLLPLAAEQRIGQLVIWREVFPQHHLQPCEESSSTGYREPEARYFLLIVGLRHFMLCVLLEAGGCASKAIGNPGPDCIYVDQVKATILQLEGIDASIEERLDSPSVPPLACADWFLPAARDRLESLSSSPILSKLQSSCRPASTAESRRSLFGDSSLTTRKQSPTRSSAGAEQGSEGPTEEESTNPQPVREQLCFLCYSSYLLAFQATRKKHTLPNPFHSGNLKKNPSEKDTELLNAMRVTSGPENTLFHYLSLETMQGIFITPTHKEVARLGGSIHPRLIENFYQCCLSIRSIFQQSMRKENKKKKKAGSGIADLSKAAEDPEVVREHGLLFECSPENWTDQKKPPPTMNYWVVGRLILHPKPQECYVCFHDSVTEAAVELAFKLSFGLAA</sequence>
<name>A0A7K8GK64_ORTSP</name>
<dbReference type="GO" id="GO:0007399">
    <property type="term" value="P:nervous system development"/>
    <property type="evidence" value="ECO:0007669"/>
    <property type="project" value="TreeGrafter"/>
</dbReference>
<evidence type="ECO:0000313" key="12">
    <source>
        <dbReference type="Proteomes" id="UP000526602"/>
    </source>
</evidence>
<dbReference type="Proteomes" id="UP000526602">
    <property type="component" value="Unassembled WGS sequence"/>
</dbReference>
<feature type="non-terminal residue" evidence="11">
    <location>
        <position position="1"/>
    </location>
</feature>
<dbReference type="InterPro" id="IPR043989">
    <property type="entry name" value="CCZ1/INTU/HSP4_longin_3"/>
</dbReference>
<dbReference type="GO" id="GO:0005737">
    <property type="term" value="C:cytoplasm"/>
    <property type="evidence" value="ECO:0007669"/>
    <property type="project" value="TreeGrafter"/>
</dbReference>
<dbReference type="Pfam" id="PF19033">
    <property type="entry name" value="Intu_longin_3"/>
    <property type="match status" value="1"/>
</dbReference>
<dbReference type="AlphaFoldDB" id="A0A7K8GK64"/>
<dbReference type="InterPro" id="IPR043987">
    <property type="entry name" value="CCZ1/INTU/HSP4_longin_1"/>
</dbReference>
<dbReference type="PANTHER" id="PTHR21082:SF4">
    <property type="entry name" value="PROTEIN INTURNED"/>
    <property type="match status" value="1"/>
</dbReference>
<feature type="compositionally biased region" description="Polar residues" evidence="9">
    <location>
        <begin position="664"/>
        <end position="681"/>
    </location>
</feature>
<organism evidence="11 12">
    <name type="scientific">Orthonyx spaldingii</name>
    <name type="common">Chowchilla</name>
    <dbReference type="NCBI Taxonomy" id="38397"/>
    <lineage>
        <taxon>Eukaryota</taxon>
        <taxon>Metazoa</taxon>
        <taxon>Chordata</taxon>
        <taxon>Craniata</taxon>
        <taxon>Vertebrata</taxon>
        <taxon>Euteleostomi</taxon>
        <taxon>Archelosauria</taxon>
        <taxon>Archosauria</taxon>
        <taxon>Dinosauria</taxon>
        <taxon>Saurischia</taxon>
        <taxon>Theropoda</taxon>
        <taxon>Coelurosauria</taxon>
        <taxon>Aves</taxon>
        <taxon>Neognathae</taxon>
        <taxon>Neoaves</taxon>
        <taxon>Telluraves</taxon>
        <taxon>Australaves</taxon>
        <taxon>Passeriformes</taxon>
        <taxon>Corvoidea</taxon>
        <taxon>Orthonychidae</taxon>
        <taxon>Orthonyx</taxon>
    </lineage>
</organism>
<keyword evidence="12" id="KW-1185">Reference proteome</keyword>
<comment type="caution">
    <text evidence="11">The sequence shown here is derived from an EMBL/GenBank/DDBJ whole genome shotgun (WGS) entry which is preliminary data.</text>
</comment>
<dbReference type="SUPFAM" id="SSF50156">
    <property type="entry name" value="PDZ domain-like"/>
    <property type="match status" value="1"/>
</dbReference>
<dbReference type="Gene3D" id="2.30.42.10">
    <property type="match status" value="1"/>
</dbReference>
<keyword evidence="7" id="KW-0970">Cilium biogenesis/degradation</keyword>
<dbReference type="SMART" id="SM00228">
    <property type="entry name" value="PDZ"/>
    <property type="match status" value="1"/>
</dbReference>
<gene>
    <name evidence="11" type="primary">Intu</name>
    <name evidence="11" type="ORF">ORTSPA_R10631</name>
</gene>
<feature type="region of interest" description="Disordered" evidence="9">
    <location>
        <begin position="76"/>
        <end position="105"/>
    </location>
</feature>
<keyword evidence="6" id="KW-0963">Cytoplasm</keyword>
<dbReference type="InterPro" id="IPR001478">
    <property type="entry name" value="PDZ"/>
</dbReference>
<evidence type="ECO:0000256" key="6">
    <source>
        <dbReference type="ARBA" id="ARBA00022490"/>
    </source>
</evidence>
<keyword evidence="5" id="KW-0217">Developmental protein</keyword>
<feature type="domain" description="PDZ" evidence="10">
    <location>
        <begin position="163"/>
        <end position="231"/>
    </location>
</feature>
<evidence type="ECO:0000256" key="8">
    <source>
        <dbReference type="ARBA" id="ARBA00032633"/>
    </source>
</evidence>
<evidence type="ECO:0000256" key="7">
    <source>
        <dbReference type="ARBA" id="ARBA00022794"/>
    </source>
</evidence>
<comment type="similarity">
    <text evidence="3">Belongs to the inturned family.</text>
</comment>
<dbReference type="GO" id="GO:0060271">
    <property type="term" value="P:cilium assembly"/>
    <property type="evidence" value="ECO:0007669"/>
    <property type="project" value="InterPro"/>
</dbReference>
<evidence type="ECO:0000313" key="11">
    <source>
        <dbReference type="EMBL" id="NXC04738.1"/>
    </source>
</evidence>
<dbReference type="EMBL" id="VZTJ01003395">
    <property type="protein sequence ID" value="NXC04738.1"/>
    <property type="molecule type" value="Genomic_DNA"/>
</dbReference>
<dbReference type="GO" id="GO:0005929">
    <property type="term" value="C:cilium"/>
    <property type="evidence" value="ECO:0007669"/>
    <property type="project" value="TreeGrafter"/>
</dbReference>
<dbReference type="PROSITE" id="PS50106">
    <property type="entry name" value="PDZ"/>
    <property type="match status" value="1"/>
</dbReference>
<dbReference type="GO" id="GO:0009986">
    <property type="term" value="C:cell surface"/>
    <property type="evidence" value="ECO:0007669"/>
    <property type="project" value="UniProtKB-SubCell"/>
</dbReference>
<evidence type="ECO:0000256" key="2">
    <source>
        <dbReference type="ARBA" id="ARBA00004241"/>
    </source>
</evidence>
<dbReference type="GO" id="GO:0001736">
    <property type="term" value="P:establishment of planar polarity"/>
    <property type="evidence" value="ECO:0007669"/>
    <property type="project" value="InterPro"/>
</dbReference>
<dbReference type="Pfam" id="PF19031">
    <property type="entry name" value="Intu_longin_1"/>
    <property type="match status" value="1"/>
</dbReference>
<evidence type="ECO:0000256" key="1">
    <source>
        <dbReference type="ARBA" id="ARBA00004120"/>
    </source>
</evidence>
<evidence type="ECO:0000256" key="5">
    <source>
        <dbReference type="ARBA" id="ARBA00022473"/>
    </source>
</evidence>
<evidence type="ECO:0000259" key="10">
    <source>
        <dbReference type="PROSITE" id="PS50106"/>
    </source>
</evidence>
<evidence type="ECO:0000256" key="3">
    <source>
        <dbReference type="ARBA" id="ARBA00010034"/>
    </source>
</evidence>
<dbReference type="InterPro" id="IPR043988">
    <property type="entry name" value="CCZ1/INTU_longin_2"/>
</dbReference>
<dbReference type="InterPro" id="IPR039151">
    <property type="entry name" value="INTU"/>
</dbReference>
<proteinExistence type="inferred from homology"/>
<feature type="region of interest" description="Disordered" evidence="9">
    <location>
        <begin position="651"/>
        <end position="698"/>
    </location>
</feature>
<feature type="non-terminal residue" evidence="11">
    <location>
        <position position="903"/>
    </location>
</feature>
<dbReference type="PANTHER" id="PTHR21082">
    <property type="entry name" value="PROTEIN INTURNED"/>
    <property type="match status" value="1"/>
</dbReference>